<dbReference type="SMART" id="SM00266">
    <property type="entry name" value="CAD"/>
    <property type="match status" value="1"/>
</dbReference>
<proteinExistence type="predicted"/>
<reference evidence="4" key="1">
    <citation type="submission" date="2021-11" db="EMBL/GenBank/DDBJ databases">
        <authorList>
            <person name="Schell T."/>
        </authorList>
    </citation>
    <scope>NUCLEOTIDE SEQUENCE</scope>
    <source>
        <strain evidence="4">M5</strain>
    </source>
</reference>
<dbReference type="GO" id="GO:0042981">
    <property type="term" value="P:regulation of apoptotic process"/>
    <property type="evidence" value="ECO:0007669"/>
    <property type="project" value="TreeGrafter"/>
</dbReference>
<dbReference type="PANTHER" id="PTHR12306:SF15">
    <property type="entry name" value="DNAATION FACTOR-RELATED PROTEIN 1, ISOFORM B-RELATED"/>
    <property type="match status" value="1"/>
</dbReference>
<evidence type="ECO:0000259" key="3">
    <source>
        <dbReference type="PROSITE" id="PS51135"/>
    </source>
</evidence>
<evidence type="ECO:0000313" key="4">
    <source>
        <dbReference type="EMBL" id="CAH0109897.1"/>
    </source>
</evidence>
<dbReference type="AlphaFoldDB" id="A0A8J2RWL4"/>
<comment type="caution">
    <text evidence="4">The sequence shown here is derived from an EMBL/GenBank/DDBJ whole genome shotgun (WGS) entry which is preliminary data.</text>
</comment>
<keyword evidence="5" id="KW-1185">Reference proteome</keyword>
<dbReference type="SUPFAM" id="SSF54277">
    <property type="entry name" value="CAD &amp; PB1 domains"/>
    <property type="match status" value="1"/>
</dbReference>
<accession>A0A8J2RWL4</accession>
<dbReference type="Pfam" id="PF02017">
    <property type="entry name" value="CIDE-N"/>
    <property type="match status" value="1"/>
</dbReference>
<dbReference type="Proteomes" id="UP000789390">
    <property type="component" value="Unassembled WGS sequence"/>
</dbReference>
<dbReference type="PROSITE" id="PS51135">
    <property type="entry name" value="CIDE_N"/>
    <property type="match status" value="1"/>
</dbReference>
<dbReference type="OrthoDB" id="6475906at2759"/>
<evidence type="ECO:0000256" key="1">
    <source>
        <dbReference type="ARBA" id="ARBA00022703"/>
    </source>
</evidence>
<feature type="domain" description="CIDE-N" evidence="3">
    <location>
        <begin position="52"/>
        <end position="129"/>
    </location>
</feature>
<dbReference type="InterPro" id="IPR003508">
    <property type="entry name" value="CIDE-N_dom"/>
</dbReference>
<gene>
    <name evidence="4" type="ORF">DGAL_LOCUS13387</name>
</gene>
<protein>
    <recommendedName>
        <fullName evidence="3">CIDE-N domain-containing protein</fullName>
    </recommendedName>
</protein>
<dbReference type="Gene3D" id="3.10.20.10">
    <property type="match status" value="1"/>
</dbReference>
<dbReference type="EMBL" id="CAKKLH010000296">
    <property type="protein sequence ID" value="CAH0109897.1"/>
    <property type="molecule type" value="Genomic_DNA"/>
</dbReference>
<dbReference type="GO" id="GO:0006915">
    <property type="term" value="P:apoptotic process"/>
    <property type="evidence" value="ECO:0007669"/>
    <property type="project" value="UniProtKB-UniRule"/>
</dbReference>
<sequence length="229" mass="25838">MDDLQFYASPLPVCFYIVDSTSWIFGLQLSVCGIEYNSTVQESSCQLVMDVNKKPFKLVSQDRRIKKGVVAGSIEELIHKARTLFNLGSENIKIVLEEDGTEVLEDDYLMFLENNTKLMILPSNNHWNPPIPAFDETDCPAGGTENSYNPVKILQKLVRSPGSIALLSEEELDVVSSFTSHQNIGIPQTEVEYLISACQRELEQKKKIKDALDLVDLYQRAKQQSDIHP</sequence>
<evidence type="ECO:0000256" key="2">
    <source>
        <dbReference type="PROSITE-ProRule" id="PRU00447"/>
    </source>
</evidence>
<organism evidence="4 5">
    <name type="scientific">Daphnia galeata</name>
    <dbReference type="NCBI Taxonomy" id="27404"/>
    <lineage>
        <taxon>Eukaryota</taxon>
        <taxon>Metazoa</taxon>
        <taxon>Ecdysozoa</taxon>
        <taxon>Arthropoda</taxon>
        <taxon>Crustacea</taxon>
        <taxon>Branchiopoda</taxon>
        <taxon>Diplostraca</taxon>
        <taxon>Cladocera</taxon>
        <taxon>Anomopoda</taxon>
        <taxon>Daphniidae</taxon>
        <taxon>Daphnia</taxon>
    </lineage>
</organism>
<dbReference type="PANTHER" id="PTHR12306">
    <property type="entry name" value="CELL DEATH ACTIVATOR CIDE"/>
    <property type="match status" value="1"/>
</dbReference>
<name>A0A8J2RWL4_9CRUS</name>
<dbReference type="CDD" id="cd01615">
    <property type="entry name" value="CIDE_N"/>
    <property type="match status" value="1"/>
</dbReference>
<keyword evidence="1 2" id="KW-0053">Apoptosis</keyword>
<evidence type="ECO:0000313" key="5">
    <source>
        <dbReference type="Proteomes" id="UP000789390"/>
    </source>
</evidence>